<dbReference type="EMBL" id="JAVRHX010000002">
    <property type="protein sequence ID" value="MDT0595277.1"/>
    <property type="molecule type" value="Genomic_DNA"/>
</dbReference>
<proteinExistence type="inferred from homology"/>
<keyword evidence="4" id="KW-0808">Transferase</keyword>
<accession>A0ABU2ZRM1</accession>
<evidence type="ECO:0000256" key="3">
    <source>
        <dbReference type="ARBA" id="ARBA00012054"/>
    </source>
</evidence>
<dbReference type="RefSeq" id="WP_311368787.1">
    <property type="nucleotide sequence ID" value="NZ_JAVRHX010000002.1"/>
</dbReference>
<evidence type="ECO:0000256" key="7">
    <source>
        <dbReference type="ARBA" id="ARBA00022840"/>
    </source>
</evidence>
<evidence type="ECO:0000256" key="8">
    <source>
        <dbReference type="ARBA" id="ARBA00048090"/>
    </source>
</evidence>
<gene>
    <name evidence="9" type="ORF">RM552_10510</name>
</gene>
<comment type="caution">
    <text evidence="9">The sequence shown here is derived from an EMBL/GenBank/DDBJ whole genome shotgun (WGS) entry which is preliminary data.</text>
</comment>
<evidence type="ECO:0000256" key="4">
    <source>
        <dbReference type="ARBA" id="ARBA00022679"/>
    </source>
</evidence>
<dbReference type="SUPFAM" id="SSF52540">
    <property type="entry name" value="P-loop containing nucleoside triphosphate hydrolases"/>
    <property type="match status" value="1"/>
</dbReference>
<evidence type="ECO:0000256" key="2">
    <source>
        <dbReference type="ARBA" id="ARBA00008420"/>
    </source>
</evidence>
<dbReference type="InterPro" id="IPR027417">
    <property type="entry name" value="P-loop_NTPase"/>
</dbReference>
<keyword evidence="6" id="KW-0418">Kinase</keyword>
<evidence type="ECO:0000256" key="1">
    <source>
        <dbReference type="ARBA" id="ARBA00004761"/>
    </source>
</evidence>
<keyword evidence="5" id="KW-0547">Nucleotide-binding</keyword>
<organism evidence="9 10">
    <name type="scientific">Glaciecola petra</name>
    <dbReference type="NCBI Taxonomy" id="3075602"/>
    <lineage>
        <taxon>Bacteria</taxon>
        <taxon>Pseudomonadati</taxon>
        <taxon>Pseudomonadota</taxon>
        <taxon>Gammaproteobacteria</taxon>
        <taxon>Alteromonadales</taxon>
        <taxon>Alteromonadaceae</taxon>
        <taxon>Glaciecola</taxon>
    </lineage>
</organism>
<dbReference type="PANTHER" id="PTHR43442">
    <property type="entry name" value="GLUCONOKINASE-RELATED"/>
    <property type="match status" value="1"/>
</dbReference>
<dbReference type="InterPro" id="IPR006001">
    <property type="entry name" value="Therm_gnt_kin"/>
</dbReference>
<reference evidence="9 10" key="1">
    <citation type="submission" date="2023-09" db="EMBL/GenBank/DDBJ databases">
        <authorList>
            <person name="Rey-Velasco X."/>
        </authorList>
    </citation>
    <scope>NUCLEOTIDE SEQUENCE [LARGE SCALE GENOMIC DNA]</scope>
    <source>
        <strain evidence="9 10">P117</strain>
    </source>
</reference>
<evidence type="ECO:0000313" key="9">
    <source>
        <dbReference type="EMBL" id="MDT0595277.1"/>
    </source>
</evidence>
<comment type="catalytic activity">
    <reaction evidence="8">
        <text>D-gluconate + ATP = 6-phospho-D-gluconate + ADP + H(+)</text>
        <dbReference type="Rhea" id="RHEA:19433"/>
        <dbReference type="ChEBI" id="CHEBI:15378"/>
        <dbReference type="ChEBI" id="CHEBI:18391"/>
        <dbReference type="ChEBI" id="CHEBI:30616"/>
        <dbReference type="ChEBI" id="CHEBI:58759"/>
        <dbReference type="ChEBI" id="CHEBI:456216"/>
        <dbReference type="EC" id="2.7.1.12"/>
    </reaction>
</comment>
<keyword evidence="10" id="KW-1185">Reference proteome</keyword>
<name>A0ABU2ZRM1_9ALTE</name>
<evidence type="ECO:0000313" key="10">
    <source>
        <dbReference type="Proteomes" id="UP001253545"/>
    </source>
</evidence>
<comment type="similarity">
    <text evidence="2">Belongs to the gluconokinase GntK/GntV family.</text>
</comment>
<evidence type="ECO:0000256" key="6">
    <source>
        <dbReference type="ARBA" id="ARBA00022777"/>
    </source>
</evidence>
<dbReference type="Pfam" id="PF13671">
    <property type="entry name" value="AAA_33"/>
    <property type="match status" value="1"/>
</dbReference>
<comment type="pathway">
    <text evidence="1">Carbohydrate acid metabolism.</text>
</comment>
<protein>
    <recommendedName>
        <fullName evidence="3">gluconokinase</fullName>
        <ecNumber evidence="3">2.7.1.12</ecNumber>
    </recommendedName>
</protein>
<evidence type="ECO:0000256" key="5">
    <source>
        <dbReference type="ARBA" id="ARBA00022741"/>
    </source>
</evidence>
<dbReference type="PANTHER" id="PTHR43442:SF3">
    <property type="entry name" value="GLUCONOKINASE-RELATED"/>
    <property type="match status" value="1"/>
</dbReference>
<dbReference type="EC" id="2.7.1.12" evidence="3"/>
<dbReference type="CDD" id="cd02021">
    <property type="entry name" value="GntK"/>
    <property type="match status" value="1"/>
</dbReference>
<dbReference type="Gene3D" id="3.40.50.300">
    <property type="entry name" value="P-loop containing nucleotide triphosphate hydrolases"/>
    <property type="match status" value="1"/>
</dbReference>
<dbReference type="Proteomes" id="UP001253545">
    <property type="component" value="Unassembled WGS sequence"/>
</dbReference>
<keyword evidence="7" id="KW-0067">ATP-binding</keyword>
<sequence length="167" mass="18718">MSKPNLYIFMGVSGSGKSTIAKLFAQEKALPFLDADDYHSDMAKKMMQRGEPLNELIRTTWVDRLLEAVLIQTRSGQGCCLAYSGLKAEHRKRFLTLPINVSFFNLQLSIDEATKRLNTRQGHFFPAQLINSQFDAMEPAQANENLHPINAEAPINIILETVLGLLP</sequence>